<reference evidence="2 3" key="1">
    <citation type="journal article" date="2019" name="Sci. Rep.">
        <title>Orb-weaving spider Araneus ventricosus genome elucidates the spidroin gene catalogue.</title>
        <authorList>
            <person name="Kono N."/>
            <person name="Nakamura H."/>
            <person name="Ohtoshi R."/>
            <person name="Moran D.A.P."/>
            <person name="Shinohara A."/>
            <person name="Yoshida Y."/>
            <person name="Fujiwara M."/>
            <person name="Mori M."/>
            <person name="Tomita M."/>
            <person name="Arakawa K."/>
        </authorList>
    </citation>
    <scope>NUCLEOTIDE SEQUENCE [LARGE SCALE GENOMIC DNA]</scope>
</reference>
<proteinExistence type="predicted"/>
<feature type="compositionally biased region" description="Polar residues" evidence="1">
    <location>
        <begin position="73"/>
        <end position="88"/>
    </location>
</feature>
<feature type="compositionally biased region" description="Polar residues" evidence="1">
    <location>
        <begin position="1"/>
        <end position="11"/>
    </location>
</feature>
<protein>
    <submittedName>
        <fullName evidence="2">Uncharacterized protein</fullName>
    </submittedName>
</protein>
<sequence>MAGTAEISSDTEMQDLPDKSTQSTSKEAFDNNKERETDNLASNLSKSQFRATTKAPTLLPIAPETGHRPPSRYPTNLSWETRLQSPKS</sequence>
<accession>A0A4Y2F6U0</accession>
<comment type="caution">
    <text evidence="2">The sequence shown here is derived from an EMBL/GenBank/DDBJ whole genome shotgun (WGS) entry which is preliminary data.</text>
</comment>
<dbReference type="EMBL" id="BGPR01000801">
    <property type="protein sequence ID" value="GBM36039.1"/>
    <property type="molecule type" value="Genomic_DNA"/>
</dbReference>
<name>A0A4Y2F6U0_ARAVE</name>
<gene>
    <name evidence="2" type="ORF">AVEN_274444_1</name>
</gene>
<dbReference type="Proteomes" id="UP000499080">
    <property type="component" value="Unassembled WGS sequence"/>
</dbReference>
<feature type="compositionally biased region" description="Basic and acidic residues" evidence="1">
    <location>
        <begin position="27"/>
        <end position="38"/>
    </location>
</feature>
<dbReference type="AlphaFoldDB" id="A0A4Y2F6U0"/>
<evidence type="ECO:0000313" key="2">
    <source>
        <dbReference type="EMBL" id="GBM36039.1"/>
    </source>
</evidence>
<feature type="compositionally biased region" description="Polar residues" evidence="1">
    <location>
        <begin position="39"/>
        <end position="55"/>
    </location>
</feature>
<evidence type="ECO:0000313" key="3">
    <source>
        <dbReference type="Proteomes" id="UP000499080"/>
    </source>
</evidence>
<keyword evidence="3" id="KW-1185">Reference proteome</keyword>
<evidence type="ECO:0000256" key="1">
    <source>
        <dbReference type="SAM" id="MobiDB-lite"/>
    </source>
</evidence>
<feature type="region of interest" description="Disordered" evidence="1">
    <location>
        <begin position="1"/>
        <end position="88"/>
    </location>
</feature>
<organism evidence="2 3">
    <name type="scientific">Araneus ventricosus</name>
    <name type="common">Orbweaver spider</name>
    <name type="synonym">Epeira ventricosa</name>
    <dbReference type="NCBI Taxonomy" id="182803"/>
    <lineage>
        <taxon>Eukaryota</taxon>
        <taxon>Metazoa</taxon>
        <taxon>Ecdysozoa</taxon>
        <taxon>Arthropoda</taxon>
        <taxon>Chelicerata</taxon>
        <taxon>Arachnida</taxon>
        <taxon>Araneae</taxon>
        <taxon>Araneomorphae</taxon>
        <taxon>Entelegynae</taxon>
        <taxon>Araneoidea</taxon>
        <taxon>Araneidae</taxon>
        <taxon>Araneus</taxon>
    </lineage>
</organism>